<dbReference type="InterPro" id="IPR023393">
    <property type="entry name" value="START-like_dom_sf"/>
</dbReference>
<sequence length="152" mass="16667">MDVRMADVSRSRRMAADPESIWALLADFGALSRWADGVDHSCLLNAEKAGHGVGLARRVQADRDAIVETITVFDAPRHLAYEIAGLPRGFAVTNRWDLRPDRDGTTTVTLTSTVTTHRRLLRSVAERTLAALLARRSDALLHSLDRALGGQP</sequence>
<dbReference type="InterPro" id="IPR019587">
    <property type="entry name" value="Polyketide_cyclase/dehydratase"/>
</dbReference>
<dbReference type="Pfam" id="PF10604">
    <property type="entry name" value="Polyketide_cyc2"/>
    <property type="match status" value="1"/>
</dbReference>
<dbReference type="EMBL" id="AP022598">
    <property type="protein sequence ID" value="BBY76142.1"/>
    <property type="molecule type" value="Genomic_DNA"/>
</dbReference>
<name>A0A7I7U484_MYCPF</name>
<accession>A0A7I7U484</accession>
<protein>
    <submittedName>
        <fullName evidence="1">MxaD family protein</fullName>
    </submittedName>
</protein>
<evidence type="ECO:0000313" key="1">
    <source>
        <dbReference type="EMBL" id="BBY76142.1"/>
    </source>
</evidence>
<dbReference type="AlphaFoldDB" id="A0A7I7U484"/>
<organism evidence="1 2">
    <name type="scientific">Mycolicibacterium parafortuitum</name>
    <name type="common">Mycobacterium parafortuitum</name>
    <dbReference type="NCBI Taxonomy" id="39692"/>
    <lineage>
        <taxon>Bacteria</taxon>
        <taxon>Bacillati</taxon>
        <taxon>Actinomycetota</taxon>
        <taxon>Actinomycetes</taxon>
        <taxon>Mycobacteriales</taxon>
        <taxon>Mycobacteriaceae</taxon>
        <taxon>Mycolicibacterium</taxon>
    </lineage>
</organism>
<proteinExistence type="predicted"/>
<reference evidence="1 2" key="1">
    <citation type="journal article" date="2019" name="Emerg. Microbes Infect.">
        <title>Comprehensive subspecies identification of 175 nontuberculous mycobacteria species based on 7547 genomic profiles.</title>
        <authorList>
            <person name="Matsumoto Y."/>
            <person name="Kinjo T."/>
            <person name="Motooka D."/>
            <person name="Nabeya D."/>
            <person name="Jung N."/>
            <person name="Uechi K."/>
            <person name="Horii T."/>
            <person name="Iida T."/>
            <person name="Fujita J."/>
            <person name="Nakamura S."/>
        </authorList>
    </citation>
    <scope>NUCLEOTIDE SEQUENCE [LARGE SCALE GENOMIC DNA]</scope>
    <source>
        <strain evidence="1 2">JCM 6367</strain>
    </source>
</reference>
<dbReference type="Proteomes" id="UP000466554">
    <property type="component" value="Chromosome"/>
</dbReference>
<gene>
    <name evidence="1" type="ORF">MPRF_30410</name>
</gene>
<dbReference type="Gene3D" id="3.30.530.20">
    <property type="match status" value="1"/>
</dbReference>
<evidence type="ECO:0000313" key="2">
    <source>
        <dbReference type="Proteomes" id="UP000466554"/>
    </source>
</evidence>
<dbReference type="SUPFAM" id="SSF55961">
    <property type="entry name" value="Bet v1-like"/>
    <property type="match status" value="1"/>
</dbReference>